<keyword evidence="5" id="KW-0249">Electron transport</keyword>
<dbReference type="SMART" id="SM00893">
    <property type="entry name" value="ETF"/>
    <property type="match status" value="1"/>
</dbReference>
<dbReference type="RefSeq" id="WP_114608814.1">
    <property type="nucleotide sequence ID" value="NZ_JABVZQ010000009.1"/>
</dbReference>
<dbReference type="EMBL" id="JADGII010000008">
    <property type="protein sequence ID" value="MBF0636821.1"/>
    <property type="molecule type" value="Genomic_DNA"/>
</dbReference>
<dbReference type="InterPro" id="IPR029035">
    <property type="entry name" value="DHS-like_NAD/FAD-binding_dom"/>
</dbReference>
<dbReference type="InterPro" id="IPR014729">
    <property type="entry name" value="Rossmann-like_a/b/a_fold"/>
</dbReference>
<dbReference type="PANTHER" id="PTHR43153">
    <property type="entry name" value="ELECTRON TRANSFER FLAVOPROTEIN ALPHA"/>
    <property type="match status" value="1"/>
</dbReference>
<comment type="caution">
    <text evidence="7">The sequence shown here is derived from an EMBL/GenBank/DDBJ whole genome shotgun (WGS) entry which is preliminary data.</text>
</comment>
<dbReference type="InterPro" id="IPR018206">
    <property type="entry name" value="ETF_asu_C_CS"/>
</dbReference>
<feature type="domain" description="Electron transfer flavoprotein alpha/beta-subunit N-terminal" evidence="6">
    <location>
        <begin position="5"/>
        <end position="193"/>
    </location>
</feature>
<dbReference type="Gene3D" id="3.40.50.1220">
    <property type="entry name" value="TPP-binding domain"/>
    <property type="match status" value="1"/>
</dbReference>
<evidence type="ECO:0000256" key="4">
    <source>
        <dbReference type="ARBA" id="ARBA00022827"/>
    </source>
</evidence>
<evidence type="ECO:0000256" key="2">
    <source>
        <dbReference type="ARBA" id="ARBA00022448"/>
    </source>
</evidence>
<protein>
    <submittedName>
        <fullName evidence="7">Electron transfer flavoprotein subunit alpha/FixB family protein</fullName>
    </submittedName>
</protein>
<dbReference type="PROSITE" id="PS00696">
    <property type="entry name" value="ETF_ALPHA"/>
    <property type="match status" value="1"/>
</dbReference>
<dbReference type="Gene3D" id="3.40.50.620">
    <property type="entry name" value="HUPs"/>
    <property type="match status" value="1"/>
</dbReference>
<sequence length="326" mass="33854">MTRIILVVFEQRDGVIRQSSIDVWNRAQALKQQGDISVVGIVPGPAGSADEFRKITGDGDILHVDEQGLELCQPQAYADVIAAAAREHSATVLMLADTAFGADLAPRLSARLRASLISHCRSLSFEGDHLLCETAWYAGTVSALLTCEHGTAVLTLAGGRCSASGHDRPRLVPTTLERPEPSGWNPVVEKLVSASSSTQDVAEADIVIAGGRGLGGPEGFGMLESLAGLVGGSVGASRSVVDEGWRPHAEQVGQTGKTIAPSLYVACGISGAVQHLAGIAAAQTVVAINSDPEAPIFRAADAGIVGDVFDVLPKLEGLLREKLAGK</sequence>
<dbReference type="InterPro" id="IPR014730">
    <property type="entry name" value="ETF_a/b_N"/>
</dbReference>
<accession>A0ABR9XSR7</accession>
<keyword evidence="2" id="KW-0813">Transport</keyword>
<dbReference type="SUPFAM" id="SSF52402">
    <property type="entry name" value="Adenine nucleotide alpha hydrolases-like"/>
    <property type="match status" value="1"/>
</dbReference>
<comment type="similarity">
    <text evidence="1">Belongs to the ETF alpha-subunit/FixB family.</text>
</comment>
<dbReference type="Pfam" id="PF00766">
    <property type="entry name" value="ETF_alpha"/>
    <property type="match status" value="1"/>
</dbReference>
<evidence type="ECO:0000313" key="7">
    <source>
        <dbReference type="EMBL" id="MBF0636821.1"/>
    </source>
</evidence>
<proteinExistence type="inferred from homology"/>
<keyword evidence="3" id="KW-0285">Flavoprotein</keyword>
<dbReference type="InterPro" id="IPR001308">
    <property type="entry name" value="ETF_a/FixB"/>
</dbReference>
<evidence type="ECO:0000256" key="1">
    <source>
        <dbReference type="ARBA" id="ARBA00005817"/>
    </source>
</evidence>
<dbReference type="SUPFAM" id="SSF52467">
    <property type="entry name" value="DHS-like NAD/FAD-binding domain"/>
    <property type="match status" value="1"/>
</dbReference>
<dbReference type="Proteomes" id="UP000619838">
    <property type="component" value="Unassembled WGS sequence"/>
</dbReference>
<name>A0ABR9XSR7_9CHLB</name>
<evidence type="ECO:0000256" key="5">
    <source>
        <dbReference type="ARBA" id="ARBA00022982"/>
    </source>
</evidence>
<gene>
    <name evidence="7" type="ORF">INT08_06485</name>
</gene>
<dbReference type="InterPro" id="IPR014731">
    <property type="entry name" value="ETF_asu_C"/>
</dbReference>
<evidence type="ECO:0000256" key="3">
    <source>
        <dbReference type="ARBA" id="ARBA00022630"/>
    </source>
</evidence>
<evidence type="ECO:0000259" key="6">
    <source>
        <dbReference type="SMART" id="SM00893"/>
    </source>
</evidence>
<keyword evidence="4" id="KW-0274">FAD</keyword>
<dbReference type="PIRSF" id="PIRSF000089">
    <property type="entry name" value="Electra_flavoP_a"/>
    <property type="match status" value="1"/>
</dbReference>
<keyword evidence="8" id="KW-1185">Reference proteome</keyword>
<dbReference type="Pfam" id="PF01012">
    <property type="entry name" value="ETF"/>
    <property type="match status" value="1"/>
</dbReference>
<reference evidence="7 8" key="1">
    <citation type="journal article" date="2020" name="Microorganisms">
        <title>Simultaneous Genome Sequencing of Prosthecochloris ethylica and Desulfuromonas acetoxidans within a Syntrophic Mixture Reveals Unique Pili and Protein Interactions.</title>
        <authorList>
            <person name="Kyndt J.A."/>
            <person name="Van Beeumen J.J."/>
            <person name="Meyer T.E."/>
        </authorList>
    </citation>
    <scope>NUCLEOTIDE SEQUENCE [LARGE SCALE GENOMIC DNA]</scope>
    <source>
        <strain evidence="7 8">N3</strain>
    </source>
</reference>
<dbReference type="PANTHER" id="PTHR43153:SF1">
    <property type="entry name" value="ELECTRON TRANSFER FLAVOPROTEIN SUBUNIT ALPHA, MITOCHONDRIAL"/>
    <property type="match status" value="1"/>
</dbReference>
<organism evidence="7 8">
    <name type="scientific">Prosthecochloris ethylica</name>
    <dbReference type="NCBI Taxonomy" id="2743976"/>
    <lineage>
        <taxon>Bacteria</taxon>
        <taxon>Pseudomonadati</taxon>
        <taxon>Chlorobiota</taxon>
        <taxon>Chlorobiia</taxon>
        <taxon>Chlorobiales</taxon>
        <taxon>Chlorobiaceae</taxon>
        <taxon>Prosthecochloris</taxon>
    </lineage>
</organism>
<evidence type="ECO:0000313" key="8">
    <source>
        <dbReference type="Proteomes" id="UP000619838"/>
    </source>
</evidence>